<organism evidence="9 10">
    <name type="scientific">Armadillidium nasatum</name>
    <dbReference type="NCBI Taxonomy" id="96803"/>
    <lineage>
        <taxon>Eukaryota</taxon>
        <taxon>Metazoa</taxon>
        <taxon>Ecdysozoa</taxon>
        <taxon>Arthropoda</taxon>
        <taxon>Crustacea</taxon>
        <taxon>Multicrustacea</taxon>
        <taxon>Malacostraca</taxon>
        <taxon>Eumalacostraca</taxon>
        <taxon>Peracarida</taxon>
        <taxon>Isopoda</taxon>
        <taxon>Oniscidea</taxon>
        <taxon>Crinocheta</taxon>
        <taxon>Armadillidiidae</taxon>
        <taxon>Armadillidium</taxon>
    </lineage>
</organism>
<feature type="region of interest" description="Disordered" evidence="6">
    <location>
        <begin position="162"/>
        <end position="199"/>
    </location>
</feature>
<dbReference type="GO" id="GO:0015137">
    <property type="term" value="F:citrate transmembrane transporter activity"/>
    <property type="evidence" value="ECO:0007669"/>
    <property type="project" value="TreeGrafter"/>
</dbReference>
<feature type="compositionally biased region" description="Basic and acidic residues" evidence="6">
    <location>
        <begin position="172"/>
        <end position="199"/>
    </location>
</feature>
<accession>A0A5N5T351</accession>
<evidence type="ECO:0000256" key="1">
    <source>
        <dbReference type="ARBA" id="ARBA00004141"/>
    </source>
</evidence>
<evidence type="ECO:0000256" key="6">
    <source>
        <dbReference type="SAM" id="MobiDB-lite"/>
    </source>
</evidence>
<evidence type="ECO:0000313" key="10">
    <source>
        <dbReference type="Proteomes" id="UP000326759"/>
    </source>
</evidence>
<comment type="subcellular location">
    <subcellularLocation>
        <location evidence="1">Membrane</location>
        <topology evidence="1">Multi-pass membrane protein</topology>
    </subcellularLocation>
</comment>
<comment type="caution">
    <text evidence="9">The sequence shown here is derived from an EMBL/GenBank/DDBJ whole genome shotgun (WGS) entry which is preliminary data.</text>
</comment>
<dbReference type="OrthoDB" id="6493944at2759"/>
<proteinExistence type="inferred from homology"/>
<feature type="transmembrane region" description="Helical" evidence="7">
    <location>
        <begin position="48"/>
        <end position="67"/>
    </location>
</feature>
<evidence type="ECO:0000256" key="3">
    <source>
        <dbReference type="ARBA" id="ARBA00022692"/>
    </source>
</evidence>
<feature type="signal peptide" evidence="8">
    <location>
        <begin position="1"/>
        <end position="22"/>
    </location>
</feature>
<reference evidence="9 10" key="1">
    <citation type="journal article" date="2019" name="PLoS Biol.">
        <title>Sex chromosomes control vertical transmission of feminizing Wolbachia symbionts in an isopod.</title>
        <authorList>
            <person name="Becking T."/>
            <person name="Chebbi M.A."/>
            <person name="Giraud I."/>
            <person name="Moumen B."/>
            <person name="Laverre T."/>
            <person name="Caubet Y."/>
            <person name="Peccoud J."/>
            <person name="Gilbert C."/>
            <person name="Cordaux R."/>
        </authorList>
    </citation>
    <scope>NUCLEOTIDE SEQUENCE [LARGE SCALE GENOMIC DNA]</scope>
    <source>
        <strain evidence="9">ANa2</strain>
        <tissue evidence="9">Whole body excluding digestive tract and cuticle</tissue>
    </source>
</reference>
<dbReference type="EMBL" id="SEYY01018450">
    <property type="protein sequence ID" value="KAB7499350.1"/>
    <property type="molecule type" value="Genomic_DNA"/>
</dbReference>
<dbReference type="GO" id="GO:0015141">
    <property type="term" value="F:succinate transmembrane transporter activity"/>
    <property type="evidence" value="ECO:0007669"/>
    <property type="project" value="TreeGrafter"/>
</dbReference>
<dbReference type="PANTHER" id="PTHR10283">
    <property type="entry name" value="SOLUTE CARRIER FAMILY 13 MEMBER"/>
    <property type="match status" value="1"/>
</dbReference>
<evidence type="ECO:0000256" key="7">
    <source>
        <dbReference type="SAM" id="Phobius"/>
    </source>
</evidence>
<evidence type="ECO:0000256" key="4">
    <source>
        <dbReference type="ARBA" id="ARBA00022989"/>
    </source>
</evidence>
<keyword evidence="3 7" id="KW-0812">Transmembrane</keyword>
<evidence type="ECO:0000256" key="2">
    <source>
        <dbReference type="ARBA" id="ARBA00006772"/>
    </source>
</evidence>
<keyword evidence="5 7" id="KW-0472">Membrane</keyword>
<keyword evidence="10" id="KW-1185">Reference proteome</keyword>
<gene>
    <name evidence="9" type="primary">PHO91</name>
    <name evidence="9" type="ORF">Anas_02009</name>
</gene>
<dbReference type="GO" id="GO:0005886">
    <property type="term" value="C:plasma membrane"/>
    <property type="evidence" value="ECO:0007669"/>
    <property type="project" value="TreeGrafter"/>
</dbReference>
<dbReference type="AlphaFoldDB" id="A0A5N5T351"/>
<evidence type="ECO:0000256" key="5">
    <source>
        <dbReference type="ARBA" id="ARBA00023136"/>
    </source>
</evidence>
<keyword evidence="4 7" id="KW-1133">Transmembrane helix</keyword>
<evidence type="ECO:0000256" key="8">
    <source>
        <dbReference type="SAM" id="SignalP"/>
    </source>
</evidence>
<sequence>MFNPKTVIKVVLFLLLVVDIEGDSNSFQLHVFAFPLLGIISTDAICRFYMRGTAMMFLGGLVVAIAVEHCNLHKRIALFVILKVGQSPTLIMIGFMLTTMFISMWISNTAAGAMMIPILDAILQELFKNDKAHNELNKSSEDFIELKFSKKTLSKTELIENSPNLNSLHHSPRAESFKPERKEEVNNNEERLTPPDKESQALSTMLFLATAYSANIGGTAFPTGTGPNLVFWGLFQ</sequence>
<protein>
    <submittedName>
        <fullName evidence="9">Low-affinity phosphate transporter PHO91</fullName>
    </submittedName>
</protein>
<dbReference type="Pfam" id="PF00939">
    <property type="entry name" value="Na_sulph_symp"/>
    <property type="match status" value="1"/>
</dbReference>
<name>A0A5N5T351_9CRUS</name>
<feature type="non-terminal residue" evidence="9">
    <location>
        <position position="236"/>
    </location>
</feature>
<evidence type="ECO:0000313" key="9">
    <source>
        <dbReference type="EMBL" id="KAB7499350.1"/>
    </source>
</evidence>
<dbReference type="InterPro" id="IPR001898">
    <property type="entry name" value="SLC13A/DASS"/>
</dbReference>
<dbReference type="PANTHER" id="PTHR10283:SF82">
    <property type="entry name" value="SOLUTE CARRIER FAMILY 13 MEMBER 2"/>
    <property type="match status" value="1"/>
</dbReference>
<feature type="chain" id="PRO_5024428611" evidence="8">
    <location>
        <begin position="23"/>
        <end position="236"/>
    </location>
</feature>
<comment type="similarity">
    <text evidence="2">Belongs to the SLC13A/DASS transporter (TC 2.A.47) family. NADC subfamily.</text>
</comment>
<dbReference type="Proteomes" id="UP000326759">
    <property type="component" value="Unassembled WGS sequence"/>
</dbReference>
<keyword evidence="8" id="KW-0732">Signal</keyword>